<proteinExistence type="predicted"/>
<sequence>MPEACFFCKTEKDEHTLVCAACGRDTAVPLPLAAEHQALSQKRDRLRAELVEAKARLESLRRRPVSA</sequence>
<reference evidence="2 3" key="1">
    <citation type="submission" date="2024-02" db="EMBL/GenBank/DDBJ databases">
        <title>Adaptive strategies in a cosmopolitan and abundant soil bacterium.</title>
        <authorList>
            <person name="Carini P."/>
        </authorList>
    </citation>
    <scope>NUCLEOTIDE SEQUENCE [LARGE SCALE GENOMIC DNA]</scope>
    <source>
        <strain evidence="2 3">AZCC 1608</strain>
    </source>
</reference>
<evidence type="ECO:0000256" key="1">
    <source>
        <dbReference type="SAM" id="Coils"/>
    </source>
</evidence>
<keyword evidence="1" id="KW-0175">Coiled coil</keyword>
<dbReference type="EMBL" id="JAZHRV010000001">
    <property type="protein sequence ID" value="MEH2554823.1"/>
    <property type="molecule type" value="Genomic_DNA"/>
</dbReference>
<accession>A0ABU8B8F3</accession>
<name>A0ABU8B8F3_9BRAD</name>
<gene>
    <name evidence="2" type="ORF">V1286_002352</name>
</gene>
<feature type="coiled-coil region" evidence="1">
    <location>
        <begin position="36"/>
        <end position="63"/>
    </location>
</feature>
<evidence type="ECO:0000313" key="3">
    <source>
        <dbReference type="Proteomes" id="UP001364224"/>
    </source>
</evidence>
<protein>
    <submittedName>
        <fullName evidence="2">Fe2+ or Zn2+ uptake regulation protein</fullName>
    </submittedName>
</protein>
<keyword evidence="3" id="KW-1185">Reference proteome</keyword>
<comment type="caution">
    <text evidence="2">The sequence shown here is derived from an EMBL/GenBank/DDBJ whole genome shotgun (WGS) entry which is preliminary data.</text>
</comment>
<evidence type="ECO:0000313" key="2">
    <source>
        <dbReference type="EMBL" id="MEH2554823.1"/>
    </source>
</evidence>
<dbReference type="Proteomes" id="UP001364224">
    <property type="component" value="Unassembled WGS sequence"/>
</dbReference>
<organism evidence="2 3">
    <name type="scientific">Bradyrhizobium algeriense</name>
    <dbReference type="NCBI Taxonomy" id="634784"/>
    <lineage>
        <taxon>Bacteria</taxon>
        <taxon>Pseudomonadati</taxon>
        <taxon>Pseudomonadota</taxon>
        <taxon>Alphaproteobacteria</taxon>
        <taxon>Hyphomicrobiales</taxon>
        <taxon>Nitrobacteraceae</taxon>
        <taxon>Bradyrhizobium</taxon>
    </lineage>
</organism>